<feature type="transmembrane region" description="Helical" evidence="7">
    <location>
        <begin position="35"/>
        <end position="59"/>
    </location>
</feature>
<feature type="region of interest" description="Disordered" evidence="6">
    <location>
        <begin position="457"/>
        <end position="477"/>
    </location>
</feature>
<dbReference type="PANTHER" id="PTHR30627">
    <property type="entry name" value="PEPTIDOGLYCAN D,D-TRANSPEPTIDASE"/>
    <property type="match status" value="1"/>
</dbReference>
<feature type="transmembrane region" description="Helical" evidence="7">
    <location>
        <begin position="197"/>
        <end position="214"/>
    </location>
</feature>
<evidence type="ECO:0000256" key="1">
    <source>
        <dbReference type="ARBA" id="ARBA00004141"/>
    </source>
</evidence>
<name>A0ABT7V974_9ACTN</name>
<proteinExistence type="predicted"/>
<evidence type="ECO:0000256" key="7">
    <source>
        <dbReference type="SAM" id="Phobius"/>
    </source>
</evidence>
<evidence type="ECO:0000256" key="5">
    <source>
        <dbReference type="ARBA" id="ARBA00023136"/>
    </source>
</evidence>
<reference evidence="11" key="1">
    <citation type="submission" date="2023-06" db="EMBL/GenBank/DDBJ databases">
        <title>Identification and characterization of horizontal gene transfer across gut microbiota members of farm animals based on homology search.</title>
        <authorList>
            <person name="Zeman M."/>
            <person name="Kubasova T."/>
            <person name="Jahodarova E."/>
            <person name="Nykrynova M."/>
            <person name="Rychlik I."/>
        </authorList>
    </citation>
    <scope>NUCLEOTIDE SEQUENCE [LARGE SCALE GENOMIC DNA]</scope>
    <source>
        <strain evidence="11">154_Feed</strain>
    </source>
</reference>
<feature type="domain" description="Penicillin-binding protein transpeptidase" evidence="8">
    <location>
        <begin position="651"/>
        <end position="956"/>
    </location>
</feature>
<dbReference type="InterPro" id="IPR012338">
    <property type="entry name" value="Beta-lactam/transpept-like"/>
</dbReference>
<feature type="transmembrane region" description="Helical" evidence="7">
    <location>
        <begin position="89"/>
        <end position="110"/>
    </location>
</feature>
<dbReference type="InterPro" id="IPR050515">
    <property type="entry name" value="Beta-lactam/transpept"/>
</dbReference>
<keyword evidence="2 7" id="KW-0812">Transmembrane</keyword>
<feature type="transmembrane region" description="Helical" evidence="7">
    <location>
        <begin position="357"/>
        <end position="381"/>
    </location>
</feature>
<dbReference type="SUPFAM" id="SSF56601">
    <property type="entry name" value="beta-lactamase/transpeptidase-like"/>
    <property type="match status" value="1"/>
</dbReference>
<feature type="transmembrane region" description="Helical" evidence="7">
    <location>
        <begin position="393"/>
        <end position="412"/>
    </location>
</feature>
<gene>
    <name evidence="10" type="ORF">QUW28_05415</name>
</gene>
<dbReference type="Pfam" id="PF01098">
    <property type="entry name" value="FTSW_RODA_SPOVE"/>
    <property type="match status" value="1"/>
</dbReference>
<reference evidence="10 11" key="2">
    <citation type="submission" date="2023-06" db="EMBL/GenBank/DDBJ databases">
        <authorList>
            <person name="Zeman M."/>
            <person name="Kubasova T."/>
            <person name="Jahodarova E."/>
            <person name="Nykrynova M."/>
            <person name="Rychlik I."/>
        </authorList>
    </citation>
    <scope>NUCLEOTIDE SEQUENCE [LARGE SCALE GENOMIC DNA]</scope>
    <source>
        <strain evidence="10 11">154_Feed</strain>
    </source>
</reference>
<keyword evidence="11" id="KW-1185">Reference proteome</keyword>
<feature type="transmembrane region" description="Helical" evidence="7">
    <location>
        <begin position="327"/>
        <end position="345"/>
    </location>
</feature>
<evidence type="ECO:0000259" key="8">
    <source>
        <dbReference type="Pfam" id="PF00905"/>
    </source>
</evidence>
<feature type="domain" description="Penicillin binding protein A dimerisation" evidence="9">
    <location>
        <begin position="548"/>
        <end position="630"/>
    </location>
</feature>
<dbReference type="Gene3D" id="3.90.1310.10">
    <property type="entry name" value="Penicillin-binding protein 2a (Domain 2)"/>
    <property type="match status" value="1"/>
</dbReference>
<evidence type="ECO:0000256" key="4">
    <source>
        <dbReference type="ARBA" id="ARBA00022989"/>
    </source>
</evidence>
<feature type="transmembrane region" description="Helical" evidence="7">
    <location>
        <begin position="220"/>
        <end position="236"/>
    </location>
</feature>
<evidence type="ECO:0000256" key="3">
    <source>
        <dbReference type="ARBA" id="ARBA00022960"/>
    </source>
</evidence>
<keyword evidence="5 7" id="KW-0472">Membrane</keyword>
<feature type="transmembrane region" description="Helical" evidence="7">
    <location>
        <begin position="146"/>
        <end position="176"/>
    </location>
</feature>
<evidence type="ECO:0000256" key="6">
    <source>
        <dbReference type="SAM" id="MobiDB-lite"/>
    </source>
</evidence>
<comment type="subcellular location">
    <subcellularLocation>
        <location evidence="1">Membrane</location>
        <topology evidence="1">Multi-pass membrane protein</topology>
    </subcellularLocation>
</comment>
<dbReference type="EMBL" id="JAUDDZ010000006">
    <property type="protein sequence ID" value="MDM8274939.1"/>
    <property type="molecule type" value="Genomic_DNA"/>
</dbReference>
<feature type="transmembrane region" description="Helical" evidence="7">
    <location>
        <begin position="504"/>
        <end position="524"/>
    </location>
</feature>
<feature type="transmembrane region" description="Helical" evidence="7">
    <location>
        <begin position="9"/>
        <end position="29"/>
    </location>
</feature>
<dbReference type="RefSeq" id="WP_204672692.1">
    <property type="nucleotide sequence ID" value="NZ_JACJKQ010000005.1"/>
</dbReference>
<protein>
    <submittedName>
        <fullName evidence="10">FtsW/RodA/SpoVE family cell cycle protein</fullName>
    </submittedName>
</protein>
<keyword evidence="4 7" id="KW-1133">Transmembrane helix</keyword>
<evidence type="ECO:0000313" key="11">
    <source>
        <dbReference type="Proteomes" id="UP001529421"/>
    </source>
</evidence>
<dbReference type="Gene3D" id="3.40.710.10">
    <property type="entry name" value="DD-peptidase/beta-lactamase superfamily"/>
    <property type="match status" value="1"/>
</dbReference>
<evidence type="ECO:0000259" key="9">
    <source>
        <dbReference type="Pfam" id="PF21922"/>
    </source>
</evidence>
<keyword evidence="3" id="KW-0133">Cell shape</keyword>
<accession>A0ABT7V974</accession>
<feature type="transmembrane region" description="Helical" evidence="7">
    <location>
        <begin position="66"/>
        <end position="83"/>
    </location>
</feature>
<evidence type="ECO:0000313" key="10">
    <source>
        <dbReference type="EMBL" id="MDM8274939.1"/>
    </source>
</evidence>
<dbReference type="InterPro" id="IPR001460">
    <property type="entry name" value="PCN-bd_Tpept"/>
</dbReference>
<dbReference type="Proteomes" id="UP001529421">
    <property type="component" value="Unassembled WGS sequence"/>
</dbReference>
<dbReference type="PANTHER" id="PTHR30627:SF24">
    <property type="entry name" value="PENICILLIN-BINDING PROTEIN 4B"/>
    <property type="match status" value="1"/>
</dbReference>
<dbReference type="Pfam" id="PF00905">
    <property type="entry name" value="Transpeptidase"/>
    <property type="match status" value="1"/>
</dbReference>
<comment type="caution">
    <text evidence="10">The sequence shown here is derived from an EMBL/GenBank/DDBJ whole genome shotgun (WGS) entry which is preliminary data.</text>
</comment>
<feature type="transmembrane region" description="Helical" evidence="7">
    <location>
        <begin position="122"/>
        <end position="140"/>
    </location>
</feature>
<evidence type="ECO:0000256" key="2">
    <source>
        <dbReference type="ARBA" id="ARBA00022692"/>
    </source>
</evidence>
<dbReference type="InterPro" id="IPR054120">
    <property type="entry name" value="PBPA_dimer"/>
</dbReference>
<organism evidence="10 11">
    <name type="scientific">Enorma phocaeensis</name>
    <dbReference type="NCBI Taxonomy" id="1871019"/>
    <lineage>
        <taxon>Bacteria</taxon>
        <taxon>Bacillati</taxon>
        <taxon>Actinomycetota</taxon>
        <taxon>Coriobacteriia</taxon>
        <taxon>Coriobacteriales</taxon>
        <taxon>Coriobacteriaceae</taxon>
        <taxon>Enorma</taxon>
    </lineage>
</organism>
<dbReference type="Pfam" id="PF21922">
    <property type="entry name" value="PBP_dimer_2"/>
    <property type="match status" value="1"/>
</dbReference>
<dbReference type="InterPro" id="IPR001182">
    <property type="entry name" value="FtsW/RodA"/>
</dbReference>
<feature type="transmembrane region" description="Helical" evidence="7">
    <location>
        <begin position="243"/>
        <end position="262"/>
    </location>
</feature>
<sequence length="969" mass="101143">MSSRRNTELFLLIAAAFPVTLLYAMYVVFTGTALTFGTLAVPIGLFVAFAAAHIAVRLLAPGADPAILPVVFALSGIGITFVTRLAPELAMNQIVFLFVGIALMVGTLALVKNLDVVRRYKYTLGIIGIILLILPIFIGVERGGSRLWISIAGIFTIQPGEFAKVLIVLFLAGYLAENRELFSIASHNILGFKLPRLRLFVPLLVVWGICLVIVAFERDLGSALLFYTIFLIMLYVATGRLSYVLIGLVLLGVGGFGAYQVMSHVQTRFQIWLDPFQDAQGGGYQLVQSLFSLADGGLVGTGIGKGLAVNIPVVESDFIFSSIGEEMGLLGGSAVLILFMLFAVRGLTTAARAKSDLAAFSATGLTAAVSFQAFLIVGGVTRLIPLTGVTLPFMSQGGSSLLASFIIVALLMRAGDEATGRETELTGTGIMTSLPEASAEVAAGAVASKAGTRIFNGPKAPQGAGTTGGGSHARPGSRLRRRLLDTPESGVLGRVALAKRLTRTVFLFTALFAVLIGNLTYIQVIQADEYQSMPSNNHTIERSRYIKRGSIITSDGVTLAESLQQEDGTYVRSYPNGNLAAHTVGYYSTQYGSAGIESSMNDTLTGSKDYSSWENALNSLAGTSQPGNSVMLTINSRIQQAAEQALSGLSGAVVVLDPRTGAVLAKASSPTYDNTDIASVLAGNTADSAMYDRATQALYTPGSTFKVVTLSAALETGFATLDTTYSAPAEMDIGGAPVTNAGDVGYGTISLQRAFAVSSNVAFGQLAVDLGAETLVQYANAYGYGTSLGQDFSTTPSIMPDPSTMTEWETAWAGAGQPVGQGHTPGPQVTTMQNAVMVAAVANNGIAMNPYVVSQILAPDGTVVSTTQPRSLGQPISASTAEQIREAMLSVVQSGTGGEAAISGVQVAGKTGTGEVNNDNANSTFVGFAPYDTPTVAISVVIENYYDHDISAASVAGRVLAAALAAQSS</sequence>